<reference evidence="3" key="1">
    <citation type="journal article" date="2019" name="Int. J. Syst. Evol. Microbiol.">
        <title>The Global Catalogue of Microorganisms (GCM) 10K type strain sequencing project: providing services to taxonomists for standard genome sequencing and annotation.</title>
        <authorList>
            <consortium name="The Broad Institute Genomics Platform"/>
            <consortium name="The Broad Institute Genome Sequencing Center for Infectious Disease"/>
            <person name="Wu L."/>
            <person name="Ma J."/>
        </authorList>
    </citation>
    <scope>NUCLEOTIDE SEQUENCE [LARGE SCALE GENOMIC DNA]</scope>
    <source>
        <strain evidence="3">KACC 13778</strain>
    </source>
</reference>
<organism evidence="2 3">
    <name type="scientific">Nocardioides caricicola</name>
    <dbReference type="NCBI Taxonomy" id="634770"/>
    <lineage>
        <taxon>Bacteria</taxon>
        <taxon>Bacillati</taxon>
        <taxon>Actinomycetota</taxon>
        <taxon>Actinomycetes</taxon>
        <taxon>Propionibacteriales</taxon>
        <taxon>Nocardioidaceae</taxon>
        <taxon>Nocardioides</taxon>
    </lineage>
</organism>
<protein>
    <submittedName>
        <fullName evidence="2">Uncharacterized protein</fullName>
    </submittedName>
</protein>
<keyword evidence="1" id="KW-0472">Membrane</keyword>
<gene>
    <name evidence="2" type="ORF">ACFPKY_11455</name>
</gene>
<evidence type="ECO:0000256" key="1">
    <source>
        <dbReference type="SAM" id="Phobius"/>
    </source>
</evidence>
<evidence type="ECO:0000313" key="3">
    <source>
        <dbReference type="Proteomes" id="UP001595956"/>
    </source>
</evidence>
<feature type="transmembrane region" description="Helical" evidence="1">
    <location>
        <begin position="7"/>
        <end position="24"/>
    </location>
</feature>
<comment type="caution">
    <text evidence="2">The sequence shown here is derived from an EMBL/GenBank/DDBJ whole genome shotgun (WGS) entry which is preliminary data.</text>
</comment>
<keyword evidence="1" id="KW-0812">Transmembrane</keyword>
<proteinExistence type="predicted"/>
<sequence>MERLHALDVALLVTGAGVVGLLALTESYGQLLAALAAYAGVWWVLDLERRPRSGDPR</sequence>
<keyword evidence="1" id="KW-1133">Transmembrane helix</keyword>
<feature type="transmembrane region" description="Helical" evidence="1">
    <location>
        <begin position="30"/>
        <end position="47"/>
    </location>
</feature>
<name>A0ABW0N0S5_9ACTN</name>
<dbReference type="RefSeq" id="WP_345173253.1">
    <property type="nucleotide sequence ID" value="NZ_BAABFQ010000004.1"/>
</dbReference>
<evidence type="ECO:0000313" key="2">
    <source>
        <dbReference type="EMBL" id="MFC5493720.1"/>
    </source>
</evidence>
<accession>A0ABW0N0S5</accession>
<dbReference type="Proteomes" id="UP001595956">
    <property type="component" value="Unassembled WGS sequence"/>
</dbReference>
<keyword evidence="3" id="KW-1185">Reference proteome</keyword>
<dbReference type="EMBL" id="JBHSMD010000003">
    <property type="protein sequence ID" value="MFC5493720.1"/>
    <property type="molecule type" value="Genomic_DNA"/>
</dbReference>